<dbReference type="CDD" id="cd00554">
    <property type="entry name" value="MECDP_synthase"/>
    <property type="match status" value="1"/>
</dbReference>
<feature type="binding site" evidence="1">
    <location>
        <position position="63"/>
    </location>
    <ligand>
        <name>a divalent metal cation</name>
        <dbReference type="ChEBI" id="CHEBI:60240"/>
    </ligand>
</feature>
<comment type="similarity">
    <text evidence="1 2">Belongs to the IspF family.</text>
</comment>
<evidence type="ECO:0000256" key="2">
    <source>
        <dbReference type="RuleBase" id="RU004395"/>
    </source>
</evidence>
<evidence type="ECO:0000313" key="4">
    <source>
        <dbReference type="EMBL" id="PIS09227.1"/>
    </source>
</evidence>
<evidence type="ECO:0000256" key="1">
    <source>
        <dbReference type="HAMAP-Rule" id="MF_00107"/>
    </source>
</evidence>
<dbReference type="PANTHER" id="PTHR43181:SF1">
    <property type="entry name" value="2-C-METHYL-D-ERYTHRITOL 2,4-CYCLODIPHOSPHATE SYNTHASE, CHLOROPLASTIC"/>
    <property type="match status" value="1"/>
</dbReference>
<comment type="caution">
    <text evidence="1">Lacks conserved residue(s) required for the propagation of feature annotation.</text>
</comment>
<comment type="subunit">
    <text evidence="1">Homotrimer.</text>
</comment>
<dbReference type="InterPro" id="IPR003526">
    <property type="entry name" value="MECDP_synthase"/>
</dbReference>
<feature type="domain" description="2-C-methyl-D-erythritol 2,4-cyclodiphosphate synthase" evidence="3">
    <location>
        <begin position="2"/>
        <end position="174"/>
    </location>
</feature>
<feature type="binding site" evidence="1">
    <location>
        <begin position="9"/>
        <end position="11"/>
    </location>
    <ligand>
        <name>4-CDP-2-C-methyl-D-erythritol 2-phosphate</name>
        <dbReference type="ChEBI" id="CHEBI:57919"/>
    </ligand>
</feature>
<dbReference type="GO" id="GO:0019288">
    <property type="term" value="P:isopentenyl diphosphate biosynthetic process, methylerythritol 4-phosphate pathway"/>
    <property type="evidence" value="ECO:0007669"/>
    <property type="project" value="UniProtKB-UniRule"/>
</dbReference>
<keyword evidence="1" id="KW-0479">Metal-binding</keyword>
<comment type="cofactor">
    <cofactor evidence="1">
        <name>a divalent metal cation</name>
        <dbReference type="ChEBI" id="CHEBI:60240"/>
    </cofactor>
    <text evidence="1">Binds 1 divalent metal cation per subunit.</text>
</comment>
<name>A0A2H0W9C5_9BACT</name>
<feature type="binding site" evidence="1">
    <location>
        <position position="9"/>
    </location>
    <ligand>
        <name>a divalent metal cation</name>
        <dbReference type="ChEBI" id="CHEBI:60240"/>
    </ligand>
</feature>
<dbReference type="SUPFAM" id="SSF69765">
    <property type="entry name" value="IpsF-like"/>
    <property type="match status" value="1"/>
</dbReference>
<accession>A0A2H0W9C5</accession>
<dbReference type="GO" id="GO:0016114">
    <property type="term" value="P:terpenoid biosynthetic process"/>
    <property type="evidence" value="ECO:0007669"/>
    <property type="project" value="InterPro"/>
</dbReference>
<feature type="site" description="Transition state stabilizer" evidence="1">
    <location>
        <position position="55"/>
    </location>
</feature>
<dbReference type="AlphaFoldDB" id="A0A2H0W9C5"/>
<protein>
    <recommendedName>
        <fullName evidence="1 2">2-C-methyl-D-erythritol 2,4-cyclodiphosphate synthase</fullName>
        <shortName evidence="1">MECDP-synthase</shortName>
        <shortName evidence="1">MECPP-synthase</shortName>
        <shortName evidence="1">MECPS</shortName>
        <ecNumber evidence="1 2">4.6.1.12</ecNumber>
    </recommendedName>
</protein>
<sequence length="176" mass="19226">MFRIGIGLDSHRIRFKTSLDISKQGGKTLKARLKGEKNLILGGVEVRQDCYFLADSDGDVVLHSLSNALSTAIGGGSLDTWAGPMFKKGIKDSREFLKAILKKVKAKGFRISNVAIMVEGQKPKLEPHRVKMQLSLAKLLQLDKQDIGIAFTTGQDLTPFGKGQGIQAFSTILLNK</sequence>
<dbReference type="HAMAP" id="MF_00107">
    <property type="entry name" value="IspF"/>
    <property type="match status" value="1"/>
</dbReference>
<reference evidence="5" key="1">
    <citation type="submission" date="2017-09" db="EMBL/GenBank/DDBJ databases">
        <title>Depth-based differentiation of microbial function through sediment-hosted aquifers and enrichment of novel symbionts in the deep terrestrial subsurface.</title>
        <authorList>
            <person name="Probst A.J."/>
            <person name="Ladd B."/>
            <person name="Jarett J.K."/>
            <person name="Geller-Mcgrath D.E."/>
            <person name="Sieber C.M.K."/>
            <person name="Emerson J.B."/>
            <person name="Anantharaman K."/>
            <person name="Thomas B.C."/>
            <person name="Malmstrom R."/>
            <person name="Stieglmeier M."/>
            <person name="Klingl A."/>
            <person name="Woyke T."/>
            <person name="Ryan C.M."/>
            <person name="Banfield J.F."/>
        </authorList>
    </citation>
    <scope>NUCLEOTIDE SEQUENCE [LARGE SCALE GENOMIC DNA]</scope>
</reference>
<gene>
    <name evidence="1 4" type="primary">ispF</name>
    <name evidence="4" type="ORF">COT75_02570</name>
</gene>
<feature type="site" description="Transition state stabilizer" evidence="1">
    <location>
        <position position="153"/>
    </location>
</feature>
<dbReference type="EMBL" id="PEZT01000015">
    <property type="protein sequence ID" value="PIS09227.1"/>
    <property type="molecule type" value="Genomic_DNA"/>
</dbReference>
<keyword evidence="1 2" id="KW-0456">Lyase</keyword>
<dbReference type="Proteomes" id="UP000230093">
    <property type="component" value="Unassembled WGS sequence"/>
</dbReference>
<dbReference type="GO" id="GO:0046872">
    <property type="term" value="F:metal ion binding"/>
    <property type="evidence" value="ECO:0007669"/>
    <property type="project" value="UniProtKB-KW"/>
</dbReference>
<comment type="pathway">
    <text evidence="1">Isoprenoid biosynthesis; isopentenyl diphosphate biosynthesis via DXP pathway; isopentenyl diphosphate from 1-deoxy-D-xylulose 5-phosphate: step 4/6.</text>
</comment>
<comment type="catalytic activity">
    <reaction evidence="1 2">
        <text>4-CDP-2-C-methyl-D-erythritol 2-phosphate = 2-C-methyl-D-erythritol 2,4-cyclic diphosphate + CMP</text>
        <dbReference type="Rhea" id="RHEA:23864"/>
        <dbReference type="ChEBI" id="CHEBI:57919"/>
        <dbReference type="ChEBI" id="CHEBI:58483"/>
        <dbReference type="ChEBI" id="CHEBI:60377"/>
        <dbReference type="EC" id="4.6.1.12"/>
    </reaction>
</comment>
<feature type="binding site" evidence="1">
    <location>
        <position position="11"/>
    </location>
    <ligand>
        <name>a divalent metal cation</name>
        <dbReference type="ChEBI" id="CHEBI:60240"/>
    </ligand>
</feature>
<dbReference type="NCBIfam" id="TIGR00151">
    <property type="entry name" value="ispF"/>
    <property type="match status" value="1"/>
</dbReference>
<dbReference type="EC" id="4.6.1.12" evidence="1 2"/>
<dbReference type="InterPro" id="IPR036571">
    <property type="entry name" value="MECDP_synthase_sf"/>
</dbReference>
<evidence type="ECO:0000259" key="3">
    <source>
        <dbReference type="Pfam" id="PF02542"/>
    </source>
</evidence>
<proteinExistence type="inferred from homology"/>
<dbReference type="GO" id="GO:0008685">
    <property type="term" value="F:2-C-methyl-D-erythritol 2,4-cyclodiphosphate synthase activity"/>
    <property type="evidence" value="ECO:0007669"/>
    <property type="project" value="UniProtKB-UniRule"/>
</dbReference>
<evidence type="ECO:0000313" key="5">
    <source>
        <dbReference type="Proteomes" id="UP000230093"/>
    </source>
</evidence>
<dbReference type="PANTHER" id="PTHR43181">
    <property type="entry name" value="2-C-METHYL-D-ERYTHRITOL 2,4-CYCLODIPHOSPHATE SYNTHASE, CHLOROPLASTIC"/>
    <property type="match status" value="1"/>
</dbReference>
<dbReference type="Pfam" id="PF02542">
    <property type="entry name" value="YgbB"/>
    <property type="match status" value="1"/>
</dbReference>
<comment type="caution">
    <text evidence="4">The sequence shown here is derived from an EMBL/GenBank/DDBJ whole genome shotgun (WGS) entry which is preliminary data.</text>
</comment>
<keyword evidence="1 2" id="KW-0414">Isoprene biosynthesis</keyword>
<organism evidence="4 5">
    <name type="scientific">Candidatus Beckwithbacteria bacterium CG10_big_fil_rev_8_21_14_0_10_34_10</name>
    <dbReference type="NCBI Taxonomy" id="1974495"/>
    <lineage>
        <taxon>Bacteria</taxon>
        <taxon>Candidatus Beckwithiibacteriota</taxon>
    </lineage>
</organism>
<dbReference type="UniPathway" id="UPA00056">
    <property type="reaction ID" value="UER00095"/>
</dbReference>
<feature type="binding site" evidence="1">
    <location>
        <position position="162"/>
    </location>
    <ligand>
        <name>4-CDP-2-C-methyl-D-erythritol 2-phosphate</name>
        <dbReference type="ChEBI" id="CHEBI:57919"/>
    </ligand>
</feature>
<dbReference type="Gene3D" id="3.30.1330.50">
    <property type="entry name" value="2-C-methyl-D-erythritol 2,4-cyclodiphosphate synthase"/>
    <property type="match status" value="1"/>
</dbReference>
<comment type="function">
    <text evidence="1">Involved in the biosynthesis of isopentenyl diphosphate (IPP) and dimethylallyl diphosphate (DMAPP), two major building blocks of isoprenoid compounds. Catalyzes the conversion of 4-diphosphocytidyl-2-C-methyl-D-erythritol 2-phosphate (CDP-ME2P) to 2-C-methyl-D-erythritol 2,4-cyclodiphosphate (ME-CPP) with a corresponding release of cytidine 5-monophosphate (CMP).</text>
</comment>